<dbReference type="Proteomes" id="UP000678281">
    <property type="component" value="Unassembled WGS sequence"/>
</dbReference>
<feature type="domain" description="Fumarylacetoacetase-like C-terminal" evidence="2">
    <location>
        <begin position="96"/>
        <end position="227"/>
    </location>
</feature>
<gene>
    <name evidence="3" type="ORF">KD146_14815</name>
</gene>
<dbReference type="InterPro" id="IPR036663">
    <property type="entry name" value="Fumarylacetoacetase_C_sf"/>
</dbReference>
<dbReference type="PANTHER" id="PTHR30143:SF0">
    <property type="entry name" value="2-KETO-4-PENTENOATE HYDRATASE"/>
    <property type="match status" value="1"/>
</dbReference>
<dbReference type="InterPro" id="IPR050772">
    <property type="entry name" value="Hydratase-Decarb/MhpD_sf"/>
</dbReference>
<accession>A0A942E9C0</accession>
<dbReference type="GO" id="GO:0005737">
    <property type="term" value="C:cytoplasm"/>
    <property type="evidence" value="ECO:0007669"/>
    <property type="project" value="TreeGrafter"/>
</dbReference>
<proteinExistence type="predicted"/>
<organism evidence="3 4">
    <name type="scientific">Devosia litorisediminis</name>
    <dbReference type="NCBI Taxonomy" id="2829817"/>
    <lineage>
        <taxon>Bacteria</taxon>
        <taxon>Pseudomonadati</taxon>
        <taxon>Pseudomonadota</taxon>
        <taxon>Alphaproteobacteria</taxon>
        <taxon>Hyphomicrobiales</taxon>
        <taxon>Devosiaceae</taxon>
        <taxon>Devosia</taxon>
    </lineage>
</organism>
<dbReference type="EMBL" id="JAGXTP010000002">
    <property type="protein sequence ID" value="MBS3849971.1"/>
    <property type="molecule type" value="Genomic_DNA"/>
</dbReference>
<dbReference type="PANTHER" id="PTHR30143">
    <property type="entry name" value="ACID HYDRATASE"/>
    <property type="match status" value="1"/>
</dbReference>
<sequence length="251" mass="25513">MTGQTIDIMEELVTQLIAAHDGGARISAVAESLTPADMAGVYAMQDLIIARLGPVGGWKVMAGGQGEPICAPIPANRYFANGAALDSTRHGFIFPEVEVAVTLGQDLPAGSDAAAVEAAIASLHPALEMVASPFVDRDAIAHNVKLGDLQSNGAVVVGPVLDGAIRSELSTLPVTLLFDGVESTAGASGANWSDIVAALGWLASHAAERGLPLTAGQVIITGSRALGPHGAAQSIEGRMGAWGSVTAAMRY</sequence>
<keyword evidence="1" id="KW-0456">Lyase</keyword>
<reference evidence="3" key="1">
    <citation type="submission" date="2021-04" db="EMBL/GenBank/DDBJ databases">
        <title>Devosia litorisediminis sp. nov., isolated from a sand dune.</title>
        <authorList>
            <person name="Park S."/>
            <person name="Yoon J.-H."/>
        </authorList>
    </citation>
    <scope>NUCLEOTIDE SEQUENCE</scope>
    <source>
        <strain evidence="3">BSSL-BM10</strain>
    </source>
</reference>
<dbReference type="InterPro" id="IPR011234">
    <property type="entry name" value="Fumarylacetoacetase-like_C"/>
</dbReference>
<name>A0A942E9C0_9HYPH</name>
<protein>
    <submittedName>
        <fullName evidence="3">Fumarylacetoacetate hydrolase family protein</fullName>
    </submittedName>
</protein>
<evidence type="ECO:0000256" key="1">
    <source>
        <dbReference type="ARBA" id="ARBA00023239"/>
    </source>
</evidence>
<dbReference type="RefSeq" id="WP_212659586.1">
    <property type="nucleotide sequence ID" value="NZ_JAGXTP010000002.1"/>
</dbReference>
<dbReference type="AlphaFoldDB" id="A0A942E9C0"/>
<evidence type="ECO:0000259" key="2">
    <source>
        <dbReference type="Pfam" id="PF01557"/>
    </source>
</evidence>
<keyword evidence="4" id="KW-1185">Reference proteome</keyword>
<keyword evidence="3" id="KW-0378">Hydrolase</keyword>
<evidence type="ECO:0000313" key="3">
    <source>
        <dbReference type="EMBL" id="MBS3849971.1"/>
    </source>
</evidence>
<dbReference type="GO" id="GO:0016787">
    <property type="term" value="F:hydrolase activity"/>
    <property type="evidence" value="ECO:0007669"/>
    <property type="project" value="UniProtKB-KW"/>
</dbReference>
<evidence type="ECO:0000313" key="4">
    <source>
        <dbReference type="Proteomes" id="UP000678281"/>
    </source>
</evidence>
<dbReference type="Gene3D" id="3.90.850.10">
    <property type="entry name" value="Fumarylacetoacetase-like, C-terminal domain"/>
    <property type="match status" value="1"/>
</dbReference>
<comment type="caution">
    <text evidence="3">The sequence shown here is derived from an EMBL/GenBank/DDBJ whole genome shotgun (WGS) entry which is preliminary data.</text>
</comment>
<dbReference type="GO" id="GO:0008684">
    <property type="term" value="F:2-oxopent-4-enoate hydratase activity"/>
    <property type="evidence" value="ECO:0007669"/>
    <property type="project" value="TreeGrafter"/>
</dbReference>
<dbReference type="SUPFAM" id="SSF56529">
    <property type="entry name" value="FAH"/>
    <property type="match status" value="1"/>
</dbReference>
<dbReference type="Pfam" id="PF01557">
    <property type="entry name" value="FAA_hydrolase"/>
    <property type="match status" value="1"/>
</dbReference>